<evidence type="ECO:0000259" key="4">
    <source>
        <dbReference type="SMART" id="SM00479"/>
    </source>
</evidence>
<keyword evidence="1" id="KW-0540">Nuclease</keyword>
<dbReference type="SUPFAM" id="SSF53098">
    <property type="entry name" value="Ribonuclease H-like"/>
    <property type="match status" value="1"/>
</dbReference>
<dbReference type="Proteomes" id="UP001630969">
    <property type="component" value="Unassembled WGS sequence"/>
</dbReference>
<dbReference type="Gene3D" id="3.30.420.10">
    <property type="entry name" value="Ribonuclease H-like superfamily/Ribonuclease H"/>
    <property type="match status" value="1"/>
</dbReference>
<name>A0ABW9GJL5_9GAMM</name>
<organism evidence="5 6">
    <name type="scientific">Aeromonas bivalvium</name>
    <dbReference type="NCBI Taxonomy" id="440079"/>
    <lineage>
        <taxon>Bacteria</taxon>
        <taxon>Pseudomonadati</taxon>
        <taxon>Pseudomonadota</taxon>
        <taxon>Gammaproteobacteria</taxon>
        <taxon>Aeromonadales</taxon>
        <taxon>Aeromonadaceae</taxon>
        <taxon>Aeromonas</taxon>
    </lineage>
</organism>
<dbReference type="EMBL" id="JBGXBU010000001">
    <property type="protein sequence ID" value="MFM4891283.1"/>
    <property type="molecule type" value="Genomic_DNA"/>
</dbReference>
<evidence type="ECO:0000256" key="3">
    <source>
        <dbReference type="ARBA" id="ARBA00022839"/>
    </source>
</evidence>
<dbReference type="Pfam" id="PF00929">
    <property type="entry name" value="RNase_T"/>
    <property type="match status" value="1"/>
</dbReference>
<evidence type="ECO:0000256" key="1">
    <source>
        <dbReference type="ARBA" id="ARBA00022722"/>
    </source>
</evidence>
<protein>
    <submittedName>
        <fullName evidence="5">Exonuclease domain-containing protein</fullName>
    </submittedName>
</protein>
<dbReference type="RefSeq" id="WP_041996765.1">
    <property type="nucleotide sequence ID" value="NZ_CDBT01000024.1"/>
</dbReference>
<evidence type="ECO:0000256" key="2">
    <source>
        <dbReference type="ARBA" id="ARBA00022801"/>
    </source>
</evidence>
<dbReference type="SMART" id="SM00479">
    <property type="entry name" value="EXOIII"/>
    <property type="match status" value="1"/>
</dbReference>
<dbReference type="GO" id="GO:0004527">
    <property type="term" value="F:exonuclease activity"/>
    <property type="evidence" value="ECO:0007669"/>
    <property type="project" value="UniProtKB-KW"/>
</dbReference>
<keyword evidence="2" id="KW-0378">Hydrolase</keyword>
<evidence type="ECO:0000313" key="5">
    <source>
        <dbReference type="EMBL" id="MFM4891283.1"/>
    </source>
</evidence>
<evidence type="ECO:0000313" key="6">
    <source>
        <dbReference type="Proteomes" id="UP001630969"/>
    </source>
</evidence>
<dbReference type="GeneID" id="97218448"/>
<dbReference type="InterPro" id="IPR036397">
    <property type="entry name" value="RNaseH_sf"/>
</dbReference>
<dbReference type="CDD" id="cd06127">
    <property type="entry name" value="DEDDh"/>
    <property type="match status" value="1"/>
</dbReference>
<gene>
    <name evidence="5" type="ORF">ACEUDJ_00075</name>
</gene>
<keyword evidence="6" id="KW-1185">Reference proteome</keyword>
<keyword evidence="3 5" id="KW-0269">Exonuclease</keyword>
<accession>A0ABW9GJL5</accession>
<feature type="domain" description="Exonuclease" evidence="4">
    <location>
        <begin position="11"/>
        <end position="184"/>
    </location>
</feature>
<dbReference type="PANTHER" id="PTHR30231:SF4">
    <property type="entry name" value="PROTEIN NEN2"/>
    <property type="match status" value="1"/>
</dbReference>
<sequence length="193" mass="21356">MRSGQTLTERRCLAIDLELTGLDPRRDHIVSLGWVPIEGREIRPAQARYFLVRPPVSVGQSAIYHGVHDRDLQEAESLETALRALMDAAQGCLLVAHNSALERRFLGAACRQTFGHEPGWPFLDTLRLELAQLHRAGRTVGDDALTLARCLARHHLPPLTSHHALEDAYGCALLLLAQTRPETRLASLLLQAG</sequence>
<dbReference type="InterPro" id="IPR013520">
    <property type="entry name" value="Ribonucl_H"/>
</dbReference>
<proteinExistence type="predicted"/>
<comment type="caution">
    <text evidence="5">The sequence shown here is derived from an EMBL/GenBank/DDBJ whole genome shotgun (WGS) entry which is preliminary data.</text>
</comment>
<reference evidence="5 6" key="1">
    <citation type="submission" date="2024-09" db="EMBL/GenBank/DDBJ databases">
        <title>Aeromonas strains Genome sequencing and assembly.</title>
        <authorList>
            <person name="Hu X."/>
            <person name="Tang B."/>
        </authorList>
    </citation>
    <scope>NUCLEOTIDE SEQUENCE [LARGE SCALE GENOMIC DNA]</scope>
    <source>
        <strain evidence="5 6">NB23SCDHY001</strain>
    </source>
</reference>
<dbReference type="InterPro" id="IPR012337">
    <property type="entry name" value="RNaseH-like_sf"/>
</dbReference>
<dbReference type="PANTHER" id="PTHR30231">
    <property type="entry name" value="DNA POLYMERASE III SUBUNIT EPSILON"/>
    <property type="match status" value="1"/>
</dbReference>